<organism evidence="1 2">
    <name type="scientific">Roseburia inulinivorans</name>
    <dbReference type="NCBI Taxonomy" id="360807"/>
    <lineage>
        <taxon>Bacteria</taxon>
        <taxon>Bacillati</taxon>
        <taxon>Bacillota</taxon>
        <taxon>Clostridia</taxon>
        <taxon>Lachnospirales</taxon>
        <taxon>Lachnospiraceae</taxon>
        <taxon>Roseburia</taxon>
    </lineage>
</organism>
<dbReference type="GeneID" id="70580864"/>
<dbReference type="Proteomes" id="UP000049828">
    <property type="component" value="Unassembled WGS sequence"/>
</dbReference>
<name>A0A0M6WCI3_9FIRM</name>
<evidence type="ECO:0000313" key="2">
    <source>
        <dbReference type="Proteomes" id="UP000049828"/>
    </source>
</evidence>
<dbReference type="AlphaFoldDB" id="A0A0M6WCI3"/>
<proteinExistence type="predicted"/>
<evidence type="ECO:0000313" key="1">
    <source>
        <dbReference type="EMBL" id="CRL32986.1"/>
    </source>
</evidence>
<protein>
    <recommendedName>
        <fullName evidence="3">Transcription initiation factor TFIIIB</fullName>
    </recommendedName>
</protein>
<gene>
    <name evidence="1" type="ORF">RIL183_01001</name>
</gene>
<evidence type="ECO:0008006" key="3">
    <source>
        <dbReference type="Google" id="ProtNLM"/>
    </source>
</evidence>
<accession>A0A0M6WCI3</accession>
<reference evidence="2" key="1">
    <citation type="submission" date="2015-05" db="EMBL/GenBank/DDBJ databases">
        <authorList>
            <consortium name="Pathogen Informatics"/>
        </authorList>
    </citation>
    <scope>NUCLEOTIDE SEQUENCE [LARGE SCALE GENOMIC DNA]</scope>
    <source>
        <strain evidence="2">L1-83</strain>
    </source>
</reference>
<sequence>MKIGKVEISSCPYCEGTDIRYGYQSGDCRLYGASGFLDNQEPIHHLVCAECGAIIFTWVTNPRKYSKTIPERAI</sequence>
<dbReference type="EMBL" id="CVRS01000016">
    <property type="protein sequence ID" value="CRL32986.1"/>
    <property type="molecule type" value="Genomic_DNA"/>
</dbReference>
<dbReference type="OrthoDB" id="1822642at2"/>
<keyword evidence="2" id="KW-1185">Reference proteome</keyword>
<dbReference type="RefSeq" id="WP_055039113.1">
    <property type="nucleotide sequence ID" value="NZ_CVRS01000016.1"/>
</dbReference>